<dbReference type="AlphaFoldDB" id="A0A067Q6W2"/>
<reference evidence="2" key="1">
    <citation type="journal article" date="2014" name="Proc. Natl. Acad. Sci. U.S.A.">
        <title>Extensive sampling of basidiomycete genomes demonstrates inadequacy of the white-rot/brown-rot paradigm for wood decay fungi.</title>
        <authorList>
            <person name="Riley R."/>
            <person name="Salamov A.A."/>
            <person name="Brown D.W."/>
            <person name="Nagy L.G."/>
            <person name="Floudas D."/>
            <person name="Held B.W."/>
            <person name="Levasseur A."/>
            <person name="Lombard V."/>
            <person name="Morin E."/>
            <person name="Otillar R."/>
            <person name="Lindquist E.A."/>
            <person name="Sun H."/>
            <person name="LaButti K.M."/>
            <person name="Schmutz J."/>
            <person name="Jabbour D."/>
            <person name="Luo H."/>
            <person name="Baker S.E."/>
            <person name="Pisabarro A.G."/>
            <person name="Walton J.D."/>
            <person name="Blanchette R.A."/>
            <person name="Henrissat B."/>
            <person name="Martin F."/>
            <person name="Cullen D."/>
            <person name="Hibbett D.S."/>
            <person name="Grigoriev I.V."/>
        </authorList>
    </citation>
    <scope>NUCLEOTIDE SEQUENCE [LARGE SCALE GENOMIC DNA]</scope>
    <source>
        <strain evidence="2">MUCL 33604</strain>
    </source>
</reference>
<dbReference type="HOGENOM" id="CLU_2580285_0_0_1"/>
<accession>A0A067Q6W2</accession>
<dbReference type="STRING" id="933084.A0A067Q6W2"/>
<dbReference type="Proteomes" id="UP000027265">
    <property type="component" value="Unassembled WGS sequence"/>
</dbReference>
<protein>
    <recommendedName>
        <fullName evidence="3">HTH CENPB-type domain-containing protein</fullName>
    </recommendedName>
</protein>
<name>A0A067Q6W2_9AGAM</name>
<feature type="non-terminal residue" evidence="1">
    <location>
        <position position="1"/>
    </location>
</feature>
<dbReference type="OrthoDB" id="3341102at2759"/>
<evidence type="ECO:0008006" key="3">
    <source>
        <dbReference type="Google" id="ProtNLM"/>
    </source>
</evidence>
<keyword evidence="2" id="KW-1185">Reference proteome</keyword>
<feature type="non-terminal residue" evidence="1">
    <location>
        <position position="81"/>
    </location>
</feature>
<evidence type="ECO:0000313" key="2">
    <source>
        <dbReference type="Proteomes" id="UP000027265"/>
    </source>
</evidence>
<proteinExistence type="predicted"/>
<organism evidence="1 2">
    <name type="scientific">Jaapia argillacea MUCL 33604</name>
    <dbReference type="NCBI Taxonomy" id="933084"/>
    <lineage>
        <taxon>Eukaryota</taxon>
        <taxon>Fungi</taxon>
        <taxon>Dikarya</taxon>
        <taxon>Basidiomycota</taxon>
        <taxon>Agaricomycotina</taxon>
        <taxon>Agaricomycetes</taxon>
        <taxon>Agaricomycetidae</taxon>
        <taxon>Jaapiales</taxon>
        <taxon>Jaapiaceae</taxon>
        <taxon>Jaapia</taxon>
    </lineage>
</organism>
<evidence type="ECO:0000313" key="1">
    <source>
        <dbReference type="EMBL" id="KDQ59227.1"/>
    </source>
</evidence>
<gene>
    <name evidence="1" type="ORF">JAAARDRAFT_110995</name>
</gene>
<dbReference type="EMBL" id="KL197716">
    <property type="protein sequence ID" value="KDQ59227.1"/>
    <property type="molecule type" value="Genomic_DNA"/>
</dbReference>
<sequence length="81" mass="9003">TPYPDLENAIVAQLKAIHTFGGCVQQPIAGAVIWSHISHSAPHLLEKGFKISDLWVHKFLSGTLNWTMRKATRATQKVPEN</sequence>
<dbReference type="InParanoid" id="A0A067Q6W2"/>